<organism evidence="2 3">
    <name type="scientific">Pleurostoma richardsiae</name>
    <dbReference type="NCBI Taxonomy" id="41990"/>
    <lineage>
        <taxon>Eukaryota</taxon>
        <taxon>Fungi</taxon>
        <taxon>Dikarya</taxon>
        <taxon>Ascomycota</taxon>
        <taxon>Pezizomycotina</taxon>
        <taxon>Sordariomycetes</taxon>
        <taxon>Sordariomycetidae</taxon>
        <taxon>Calosphaeriales</taxon>
        <taxon>Pleurostomataceae</taxon>
        <taxon>Pleurostoma</taxon>
    </lineage>
</organism>
<gene>
    <name evidence="2" type="ORF">NKR23_g10254</name>
</gene>
<comment type="similarity">
    <text evidence="1">Belongs to the asaB hydroxylase/desaturase family.</text>
</comment>
<evidence type="ECO:0000256" key="1">
    <source>
        <dbReference type="ARBA" id="ARBA00023604"/>
    </source>
</evidence>
<dbReference type="AlphaFoldDB" id="A0AA38RN20"/>
<dbReference type="GO" id="GO:0016491">
    <property type="term" value="F:oxidoreductase activity"/>
    <property type="evidence" value="ECO:0007669"/>
    <property type="project" value="InterPro"/>
</dbReference>
<dbReference type="InterPro" id="IPR044053">
    <property type="entry name" value="AsaB-like"/>
</dbReference>
<sequence>MQETRPTDRIASLGYIRPDSKVNRRYMAPGREANTGKYETRKVLIHDGRPTLDKFTLDTSGFQLVKHASNVANWADMKELESVYADEIQDLVSRLTSADKVIVFGAVRRTTNKKKAADKSDVWDDQPPASDVHVDYTPLRAECLAEDFARANGLERSAYKRVQFINLWRAISPGPQDWPLAVCRGEAIDDEEGVINDLIYGDSIPDLSDLDNLPELPDDPMHPEGSLFTYRPSHQWTYFSDMKKDEVLLFTLYDSNKKRPWRVPHSAFLNEMEGTKPRESVEIRTVCFFK</sequence>
<dbReference type="Proteomes" id="UP001174694">
    <property type="component" value="Unassembled WGS sequence"/>
</dbReference>
<evidence type="ECO:0000313" key="2">
    <source>
        <dbReference type="EMBL" id="KAJ9134294.1"/>
    </source>
</evidence>
<evidence type="ECO:0008006" key="4">
    <source>
        <dbReference type="Google" id="ProtNLM"/>
    </source>
</evidence>
<dbReference type="NCBIfam" id="NF041278">
    <property type="entry name" value="CmcJ_NvfI_EfuI"/>
    <property type="match status" value="1"/>
</dbReference>
<accession>A0AA38RN20</accession>
<protein>
    <recommendedName>
        <fullName evidence="4">Methyltransferase</fullName>
    </recommendedName>
</protein>
<dbReference type="PANTHER" id="PTHR34598:SF3">
    <property type="entry name" value="OXIDOREDUCTASE AN1597"/>
    <property type="match status" value="1"/>
</dbReference>
<dbReference type="EMBL" id="JANBVO010000044">
    <property type="protein sequence ID" value="KAJ9134294.1"/>
    <property type="molecule type" value="Genomic_DNA"/>
</dbReference>
<proteinExistence type="inferred from homology"/>
<reference evidence="2" key="1">
    <citation type="submission" date="2022-07" db="EMBL/GenBank/DDBJ databases">
        <title>Fungi with potential for degradation of polypropylene.</title>
        <authorList>
            <person name="Gostincar C."/>
        </authorList>
    </citation>
    <scope>NUCLEOTIDE SEQUENCE</scope>
    <source>
        <strain evidence="2">EXF-13308</strain>
    </source>
</reference>
<name>A0AA38RN20_9PEZI</name>
<comment type="caution">
    <text evidence="2">The sequence shown here is derived from an EMBL/GenBank/DDBJ whole genome shotgun (WGS) entry which is preliminary data.</text>
</comment>
<keyword evidence="3" id="KW-1185">Reference proteome</keyword>
<evidence type="ECO:0000313" key="3">
    <source>
        <dbReference type="Proteomes" id="UP001174694"/>
    </source>
</evidence>
<dbReference type="PANTHER" id="PTHR34598">
    <property type="entry name" value="BLL6449 PROTEIN"/>
    <property type="match status" value="1"/>
</dbReference>